<name>A0ABD2ZNQ6_9GENT</name>
<keyword evidence="5 6" id="KW-0732">Signal</keyword>
<evidence type="ECO:0000256" key="5">
    <source>
        <dbReference type="ARBA" id="ARBA00022729"/>
    </source>
</evidence>
<feature type="signal peptide" evidence="6">
    <location>
        <begin position="1"/>
        <end position="23"/>
    </location>
</feature>
<dbReference type="EMBL" id="JBJUIK010000008">
    <property type="protein sequence ID" value="KAL3520643.1"/>
    <property type="molecule type" value="Genomic_DNA"/>
</dbReference>
<protein>
    <recommendedName>
        <fullName evidence="6">S-protein homolog</fullName>
    </recommendedName>
</protein>
<feature type="chain" id="PRO_5044526600" description="S-protein homolog" evidence="6">
    <location>
        <begin position="24"/>
        <end position="143"/>
    </location>
</feature>
<proteinExistence type="inferred from homology"/>
<evidence type="ECO:0000256" key="6">
    <source>
        <dbReference type="RuleBase" id="RU367044"/>
    </source>
</evidence>
<evidence type="ECO:0000256" key="1">
    <source>
        <dbReference type="ARBA" id="ARBA00004613"/>
    </source>
</evidence>
<dbReference type="GO" id="GO:0060320">
    <property type="term" value="P:rejection of self pollen"/>
    <property type="evidence" value="ECO:0007669"/>
    <property type="project" value="UniProtKB-KW"/>
</dbReference>
<accession>A0ABD2ZNQ6</accession>
<evidence type="ECO:0000256" key="4">
    <source>
        <dbReference type="ARBA" id="ARBA00022525"/>
    </source>
</evidence>
<organism evidence="7 8">
    <name type="scientific">Cinchona calisaya</name>
    <dbReference type="NCBI Taxonomy" id="153742"/>
    <lineage>
        <taxon>Eukaryota</taxon>
        <taxon>Viridiplantae</taxon>
        <taxon>Streptophyta</taxon>
        <taxon>Embryophyta</taxon>
        <taxon>Tracheophyta</taxon>
        <taxon>Spermatophyta</taxon>
        <taxon>Magnoliopsida</taxon>
        <taxon>eudicotyledons</taxon>
        <taxon>Gunneridae</taxon>
        <taxon>Pentapetalae</taxon>
        <taxon>asterids</taxon>
        <taxon>lamiids</taxon>
        <taxon>Gentianales</taxon>
        <taxon>Rubiaceae</taxon>
        <taxon>Cinchonoideae</taxon>
        <taxon>Cinchoneae</taxon>
        <taxon>Cinchona</taxon>
    </lineage>
</organism>
<dbReference type="AlphaFoldDB" id="A0ABD2ZNQ6"/>
<dbReference type="PANTHER" id="PTHR31232">
    <property type="match status" value="1"/>
</dbReference>
<dbReference type="Proteomes" id="UP001630127">
    <property type="component" value="Unassembled WGS sequence"/>
</dbReference>
<sequence>MNVLASIFLFSLLSLSLLYSVKAKEVSAWGDKYHVHIVNGLPDNTNLLTIHVFSGDDDLGFHDLHVNDDYEWHFRTVLPGVTEFFGHFWWAGKEGGFSVYNDDLAYDHCQTYVCYWLVKPDGFYIANKTNPNDLELSKLYLWN</sequence>
<evidence type="ECO:0000313" key="7">
    <source>
        <dbReference type="EMBL" id="KAL3520643.1"/>
    </source>
</evidence>
<evidence type="ECO:0000313" key="8">
    <source>
        <dbReference type="Proteomes" id="UP001630127"/>
    </source>
</evidence>
<dbReference type="PANTHER" id="PTHR31232:SF155">
    <property type="entry name" value="PLANT SELF-INCOMPATIBILITY PROTEIN S1 FAMILY"/>
    <property type="match status" value="1"/>
</dbReference>
<keyword evidence="3 6" id="KW-0713">Self-incompatibility</keyword>
<gene>
    <name evidence="7" type="ORF">ACH5RR_018792</name>
</gene>
<evidence type="ECO:0000256" key="2">
    <source>
        <dbReference type="ARBA" id="ARBA00005581"/>
    </source>
</evidence>
<reference evidence="7 8" key="1">
    <citation type="submission" date="2024-11" db="EMBL/GenBank/DDBJ databases">
        <title>A near-complete genome assembly of Cinchona calisaya.</title>
        <authorList>
            <person name="Lian D.C."/>
            <person name="Zhao X.W."/>
            <person name="Wei L."/>
        </authorList>
    </citation>
    <scope>NUCLEOTIDE SEQUENCE [LARGE SCALE GENOMIC DNA]</scope>
    <source>
        <tissue evidence="7">Nenye</tissue>
    </source>
</reference>
<comment type="caution">
    <text evidence="7">The sequence shown here is derived from an EMBL/GenBank/DDBJ whole genome shotgun (WGS) entry which is preliminary data.</text>
</comment>
<dbReference type="InterPro" id="IPR010264">
    <property type="entry name" value="Self-incomp_S1"/>
</dbReference>
<keyword evidence="8" id="KW-1185">Reference proteome</keyword>
<dbReference type="GO" id="GO:0005576">
    <property type="term" value="C:extracellular region"/>
    <property type="evidence" value="ECO:0007669"/>
    <property type="project" value="UniProtKB-SubCell"/>
</dbReference>
<comment type="similarity">
    <text evidence="2 6">Belongs to the plant self-incompatibility (S1) protein family.</text>
</comment>
<dbReference type="Pfam" id="PF05938">
    <property type="entry name" value="Self-incomp_S1"/>
    <property type="match status" value="1"/>
</dbReference>
<evidence type="ECO:0000256" key="3">
    <source>
        <dbReference type="ARBA" id="ARBA00022471"/>
    </source>
</evidence>
<comment type="subcellular location">
    <subcellularLocation>
        <location evidence="1 6">Secreted</location>
    </subcellularLocation>
</comment>
<keyword evidence="4 6" id="KW-0964">Secreted</keyword>